<dbReference type="RefSeq" id="WP_109941193.1">
    <property type="nucleotide sequence ID" value="NZ_CP176366.1"/>
</dbReference>
<accession>A0A2V2N9F3</accession>
<dbReference type="CDD" id="cd05403">
    <property type="entry name" value="NT_KNTase_like"/>
    <property type="match status" value="1"/>
</dbReference>
<dbReference type="OrthoDB" id="9287at2157"/>
<name>A0A2V2N9F3_9EURY</name>
<dbReference type="EMBL" id="QGMZ01000021">
    <property type="protein sequence ID" value="PWR73118.1"/>
    <property type="molecule type" value="Genomic_DNA"/>
</dbReference>
<reference evidence="2 3" key="1">
    <citation type="submission" date="2018-05" db="EMBL/GenBank/DDBJ databases">
        <title>Draft genome of Methanospirillum stamsii Pt1.</title>
        <authorList>
            <person name="Dueholm M.S."/>
            <person name="Nielsen P.H."/>
            <person name="Bakmann L.F."/>
            <person name="Otzen D.E."/>
        </authorList>
    </citation>
    <scope>NUCLEOTIDE SEQUENCE [LARGE SCALE GENOMIC DNA]</scope>
    <source>
        <strain evidence="2 3">Pt1</strain>
    </source>
</reference>
<dbReference type="PANTHER" id="PTHR33933:SF1">
    <property type="entry name" value="PROTEIN ADENYLYLTRANSFERASE MNTA-RELATED"/>
    <property type="match status" value="1"/>
</dbReference>
<protein>
    <recommendedName>
        <fullName evidence="1">Polymerase beta nucleotidyltransferase domain-containing protein</fullName>
    </recommendedName>
</protein>
<proteinExistence type="predicted"/>
<dbReference type="GeneID" id="97610190"/>
<evidence type="ECO:0000259" key="1">
    <source>
        <dbReference type="Pfam" id="PF18765"/>
    </source>
</evidence>
<dbReference type="InterPro" id="IPR043519">
    <property type="entry name" value="NT_sf"/>
</dbReference>
<evidence type="ECO:0000313" key="3">
    <source>
        <dbReference type="Proteomes" id="UP000245934"/>
    </source>
</evidence>
<dbReference type="Pfam" id="PF18765">
    <property type="entry name" value="Polbeta"/>
    <property type="match status" value="1"/>
</dbReference>
<dbReference type="SUPFAM" id="SSF81301">
    <property type="entry name" value="Nucleotidyltransferase"/>
    <property type="match status" value="1"/>
</dbReference>
<dbReference type="Gene3D" id="3.30.460.10">
    <property type="entry name" value="Beta Polymerase, domain 2"/>
    <property type="match status" value="1"/>
</dbReference>
<feature type="domain" description="Polymerase beta nucleotidyltransferase" evidence="1">
    <location>
        <begin position="15"/>
        <end position="109"/>
    </location>
</feature>
<gene>
    <name evidence="2" type="ORF">DLD82_11095</name>
</gene>
<dbReference type="InterPro" id="IPR041633">
    <property type="entry name" value="Polbeta"/>
</dbReference>
<dbReference type="InterPro" id="IPR052548">
    <property type="entry name" value="Type_VII_TA_antitoxin"/>
</dbReference>
<organism evidence="2 3">
    <name type="scientific">Methanospirillum stamsii</name>
    <dbReference type="NCBI Taxonomy" id="1277351"/>
    <lineage>
        <taxon>Archaea</taxon>
        <taxon>Methanobacteriati</taxon>
        <taxon>Methanobacteriota</taxon>
        <taxon>Stenosarchaea group</taxon>
        <taxon>Methanomicrobia</taxon>
        <taxon>Methanomicrobiales</taxon>
        <taxon>Methanospirillaceae</taxon>
        <taxon>Methanospirillum</taxon>
    </lineage>
</organism>
<evidence type="ECO:0000313" key="2">
    <source>
        <dbReference type="EMBL" id="PWR73118.1"/>
    </source>
</evidence>
<sequence length="111" mass="12350">MTAIQIHSALPSIIDQITYNFAPTSIILFGSYALGYQQKDSDLDIMVVPPYKGKSLDKSVEILSSLYPYPDVPVDLIAISPEEMSRRYHEGDPLIREVCTSGVILYEQDGP</sequence>
<dbReference type="PANTHER" id="PTHR33933">
    <property type="entry name" value="NUCLEOTIDYLTRANSFERASE"/>
    <property type="match status" value="1"/>
</dbReference>
<keyword evidence="3" id="KW-1185">Reference proteome</keyword>
<dbReference type="Proteomes" id="UP000245934">
    <property type="component" value="Unassembled WGS sequence"/>
</dbReference>
<dbReference type="AlphaFoldDB" id="A0A2V2N9F3"/>
<comment type="caution">
    <text evidence="2">The sequence shown here is derived from an EMBL/GenBank/DDBJ whole genome shotgun (WGS) entry which is preliminary data.</text>
</comment>